<name>A0A4Z2E586_9TELE</name>
<evidence type="ECO:0000313" key="3">
    <source>
        <dbReference type="Proteomes" id="UP000314294"/>
    </source>
</evidence>
<accession>A0A4Z2E586</accession>
<evidence type="ECO:0000313" key="2">
    <source>
        <dbReference type="EMBL" id="TNN23750.1"/>
    </source>
</evidence>
<proteinExistence type="predicted"/>
<protein>
    <submittedName>
        <fullName evidence="2">Uncharacterized protein</fullName>
    </submittedName>
</protein>
<evidence type="ECO:0000256" key="1">
    <source>
        <dbReference type="SAM" id="MobiDB-lite"/>
    </source>
</evidence>
<dbReference type="AlphaFoldDB" id="A0A4Z2E586"/>
<reference evidence="2 3" key="1">
    <citation type="submission" date="2019-03" db="EMBL/GenBank/DDBJ databases">
        <title>First draft genome of Liparis tanakae, snailfish: a comprehensive survey of snailfish specific genes.</title>
        <authorList>
            <person name="Kim W."/>
            <person name="Song I."/>
            <person name="Jeong J.-H."/>
            <person name="Kim D."/>
            <person name="Kim S."/>
            <person name="Ryu S."/>
            <person name="Song J.Y."/>
            <person name="Lee S.K."/>
        </authorList>
    </citation>
    <scope>NUCLEOTIDE SEQUENCE [LARGE SCALE GENOMIC DNA]</scope>
    <source>
        <tissue evidence="2">Muscle</tissue>
    </source>
</reference>
<dbReference type="Proteomes" id="UP000314294">
    <property type="component" value="Unassembled WGS sequence"/>
</dbReference>
<keyword evidence="3" id="KW-1185">Reference proteome</keyword>
<dbReference type="EMBL" id="SRLO01017477">
    <property type="protein sequence ID" value="TNN23750.1"/>
    <property type="molecule type" value="Genomic_DNA"/>
</dbReference>
<feature type="region of interest" description="Disordered" evidence="1">
    <location>
        <begin position="1"/>
        <end position="21"/>
    </location>
</feature>
<organism evidence="2 3">
    <name type="scientific">Liparis tanakae</name>
    <name type="common">Tanaka's snailfish</name>
    <dbReference type="NCBI Taxonomy" id="230148"/>
    <lineage>
        <taxon>Eukaryota</taxon>
        <taxon>Metazoa</taxon>
        <taxon>Chordata</taxon>
        <taxon>Craniata</taxon>
        <taxon>Vertebrata</taxon>
        <taxon>Euteleostomi</taxon>
        <taxon>Actinopterygii</taxon>
        <taxon>Neopterygii</taxon>
        <taxon>Teleostei</taxon>
        <taxon>Neoteleostei</taxon>
        <taxon>Acanthomorphata</taxon>
        <taxon>Eupercaria</taxon>
        <taxon>Perciformes</taxon>
        <taxon>Cottioidei</taxon>
        <taxon>Cottales</taxon>
        <taxon>Liparidae</taxon>
        <taxon>Liparis</taxon>
    </lineage>
</organism>
<gene>
    <name evidence="2" type="ORF">EYF80_066128</name>
</gene>
<comment type="caution">
    <text evidence="2">The sequence shown here is derived from an EMBL/GenBank/DDBJ whole genome shotgun (WGS) entry which is preliminary data.</text>
</comment>
<sequence length="74" mass="8043">MDHSEMVPPTGPESEDRSGLESQWHHQCYGFPPMAASISCLSGAAGMSGVTPSRLLWSMTLCCKEETHKMLSCV</sequence>